<dbReference type="Gene3D" id="3.40.50.300">
    <property type="entry name" value="P-loop containing nucleotide triphosphate hydrolases"/>
    <property type="match status" value="1"/>
</dbReference>
<keyword evidence="3" id="KW-1185">Reference proteome</keyword>
<accession>A0A150F4D6</accession>
<proteinExistence type="predicted"/>
<dbReference type="SMART" id="SM00382">
    <property type="entry name" value="AAA"/>
    <property type="match status" value="1"/>
</dbReference>
<sequence>MEPISRSLEGVTKRPDFQKRLERMQQHVMADKDVQAFLKEQKDVIDQNMIDRGLNKLYEFVQQSKKCAFCSEDNQTNNLLEGYHPKLVINGRSIDIEYYECPEKRKLDRQKKQQSLMKSMYIQKDLLGATFQQIDITDPSRLSMFQHVTDFLKSYNETGKGKALYLYGKFGIGKTFILAAIANELAEKEYSSMIVYVPEFVRELKNSLQDKSLEEKLNMVKTTPVLMLDDIGAESMTSWVRDEVIGTVLQHRMSQQLPTFFSSNFSPDELKHHFTYSQRGEKEEVKAARLMERILYLASPIRLDGENRRQS</sequence>
<dbReference type="Proteomes" id="UP000075430">
    <property type="component" value="Unassembled WGS sequence"/>
</dbReference>
<comment type="caution">
    <text evidence="2">The sequence shown here is derived from an EMBL/GenBank/DDBJ whole genome shotgun (WGS) entry which is preliminary data.</text>
</comment>
<dbReference type="FunFam" id="3.40.50.300:FF:000880">
    <property type="entry name" value="Primosomal protein DnaI"/>
    <property type="match status" value="1"/>
</dbReference>
<dbReference type="InterPro" id="IPR003593">
    <property type="entry name" value="AAA+_ATPase"/>
</dbReference>
<evidence type="ECO:0000259" key="1">
    <source>
        <dbReference type="SMART" id="SM00382"/>
    </source>
</evidence>
<evidence type="ECO:0000313" key="3">
    <source>
        <dbReference type="Proteomes" id="UP000075430"/>
    </source>
</evidence>
<dbReference type="PANTHER" id="PTHR30050:SF8">
    <property type="entry name" value="PRIMOSOMAL PROTEIN DNAI"/>
    <property type="match status" value="1"/>
</dbReference>
<dbReference type="SUPFAM" id="SSF52540">
    <property type="entry name" value="P-loop containing nucleoside triphosphate hydrolases"/>
    <property type="match status" value="1"/>
</dbReference>
<name>A0A150F4D6_9BACI</name>
<dbReference type="AlphaFoldDB" id="A0A150F4D6"/>
<dbReference type="GO" id="GO:0006260">
    <property type="term" value="P:DNA replication"/>
    <property type="evidence" value="ECO:0007669"/>
    <property type="project" value="TreeGrafter"/>
</dbReference>
<dbReference type="PANTHER" id="PTHR30050">
    <property type="entry name" value="CHROMOSOMAL REPLICATION INITIATOR PROTEIN DNAA"/>
    <property type="match status" value="1"/>
</dbReference>
<dbReference type="Pfam" id="PF07319">
    <property type="entry name" value="DnaI_N"/>
    <property type="match status" value="1"/>
</dbReference>
<dbReference type="RefSeq" id="WP_061523061.1">
    <property type="nucleotide sequence ID" value="NZ_JAJJBV010000003.1"/>
</dbReference>
<organism evidence="2 3">
    <name type="scientific">Bacillus nakamurai</name>
    <dbReference type="NCBI Taxonomy" id="1793963"/>
    <lineage>
        <taxon>Bacteria</taxon>
        <taxon>Bacillati</taxon>
        <taxon>Bacillota</taxon>
        <taxon>Bacilli</taxon>
        <taxon>Bacillales</taxon>
        <taxon>Bacillaceae</taxon>
        <taxon>Bacillus</taxon>
    </lineage>
</organism>
<dbReference type="InterPro" id="IPR013317">
    <property type="entry name" value="DnaA_dom"/>
</dbReference>
<evidence type="ECO:0000313" key="2">
    <source>
        <dbReference type="EMBL" id="KXZ13660.1"/>
    </source>
</evidence>
<dbReference type="Pfam" id="PF00308">
    <property type="entry name" value="Bac_DnaA"/>
    <property type="match status" value="1"/>
</dbReference>
<dbReference type="InterPro" id="IPR027417">
    <property type="entry name" value="P-loop_NTPase"/>
</dbReference>
<dbReference type="InterPro" id="IPR009928">
    <property type="entry name" value="DnaI_N"/>
</dbReference>
<gene>
    <name evidence="2" type="ORF">AXI58_03905</name>
</gene>
<dbReference type="EMBL" id="LSBA01000037">
    <property type="protein sequence ID" value="KXZ13660.1"/>
    <property type="molecule type" value="Genomic_DNA"/>
</dbReference>
<dbReference type="NCBIfam" id="NF006505">
    <property type="entry name" value="PRK08939.1"/>
    <property type="match status" value="1"/>
</dbReference>
<protein>
    <submittedName>
        <fullName evidence="2">Primosomal protein DnaI</fullName>
    </submittedName>
</protein>
<dbReference type="STRING" id="1793963.AXI58_03905"/>
<dbReference type="CDD" id="cd00009">
    <property type="entry name" value="AAA"/>
    <property type="match status" value="1"/>
</dbReference>
<reference evidence="3" key="1">
    <citation type="submission" date="2016-02" db="EMBL/GenBank/DDBJ databases">
        <authorList>
            <person name="Dunlap C."/>
        </authorList>
    </citation>
    <scope>NUCLEOTIDE SEQUENCE [LARGE SCALE GENOMIC DNA]</scope>
    <source>
        <strain evidence="3">NRRL B-41092</strain>
    </source>
</reference>
<dbReference type="OrthoDB" id="61127at2"/>
<feature type="domain" description="AAA+ ATPase" evidence="1">
    <location>
        <begin position="160"/>
        <end position="284"/>
    </location>
</feature>